<proteinExistence type="predicted"/>
<evidence type="ECO:0000313" key="3">
    <source>
        <dbReference type="Proteomes" id="UP000177838"/>
    </source>
</evidence>
<dbReference type="InterPro" id="IPR012337">
    <property type="entry name" value="RNaseH-like_sf"/>
</dbReference>
<dbReference type="PANTHER" id="PTHR46387:SF2">
    <property type="entry name" value="RIBONUCLEASE HI"/>
    <property type="match status" value="1"/>
</dbReference>
<dbReference type="SUPFAM" id="SSF53098">
    <property type="entry name" value="Ribonuclease H-like"/>
    <property type="match status" value="1"/>
</dbReference>
<dbReference type="PANTHER" id="PTHR46387">
    <property type="entry name" value="POLYNUCLEOTIDYL TRANSFERASE, RIBONUCLEASE H-LIKE SUPERFAMILY PROTEIN"/>
    <property type="match status" value="1"/>
</dbReference>
<dbReference type="CDD" id="cd09279">
    <property type="entry name" value="RNase_HI_like"/>
    <property type="match status" value="1"/>
</dbReference>
<reference evidence="2 3" key="1">
    <citation type="journal article" date="2016" name="Nat. Commun.">
        <title>Thousands of microbial genomes shed light on interconnected biogeochemical processes in an aquifer system.</title>
        <authorList>
            <person name="Anantharaman K."/>
            <person name="Brown C.T."/>
            <person name="Hug L.A."/>
            <person name="Sharon I."/>
            <person name="Castelle C.J."/>
            <person name="Probst A.J."/>
            <person name="Thomas B.C."/>
            <person name="Singh A."/>
            <person name="Wilkins M.J."/>
            <person name="Karaoz U."/>
            <person name="Brodie E.L."/>
            <person name="Williams K.H."/>
            <person name="Hubbard S.S."/>
            <person name="Banfield J.F."/>
        </authorList>
    </citation>
    <scope>NUCLEOTIDE SEQUENCE [LARGE SCALE GENOMIC DNA]</scope>
</reference>
<feature type="domain" description="RNase H type-1" evidence="1">
    <location>
        <begin position="1"/>
        <end position="146"/>
    </location>
</feature>
<dbReference type="STRING" id="1802439.A2589_02845"/>
<gene>
    <name evidence="2" type="ORF">A2589_02845</name>
</gene>
<dbReference type="InterPro" id="IPR036397">
    <property type="entry name" value="RNaseH_sf"/>
</dbReference>
<organism evidence="2 3">
    <name type="scientific">Candidatus Vogelbacteria bacterium RIFOXYD1_FULL_46_19</name>
    <dbReference type="NCBI Taxonomy" id="1802439"/>
    <lineage>
        <taxon>Bacteria</taxon>
        <taxon>Candidatus Vogeliibacteriota</taxon>
    </lineage>
</organism>
<evidence type="ECO:0000313" key="2">
    <source>
        <dbReference type="EMBL" id="OHA59755.1"/>
    </source>
</evidence>
<protein>
    <recommendedName>
        <fullName evidence="1">RNase H type-1 domain-containing protein</fullName>
    </recommendedName>
</protein>
<dbReference type="EMBL" id="MHTK01000005">
    <property type="protein sequence ID" value="OHA59755.1"/>
    <property type="molecule type" value="Genomic_DNA"/>
</dbReference>
<dbReference type="Gene3D" id="3.30.420.10">
    <property type="entry name" value="Ribonuclease H-like superfamily/Ribonuclease H"/>
    <property type="match status" value="1"/>
</dbReference>
<dbReference type="Proteomes" id="UP000177838">
    <property type="component" value="Unassembled WGS sequence"/>
</dbReference>
<accession>A0A1G2QGQ7</accession>
<sequence length="147" mass="16141">MEKIILNTDGGARGNPGPAGAGAVVTGGTGQVLAKASKYLGETTNNEAEYQGVILGLETIKKNFSKDKLKNLQVEVRLDSELVTRQLLGQYQVKEERLWPWFMKINNFRVSDFPNISFTHVPREANAVADELANEAMDKQTTGGLFN</sequence>
<name>A0A1G2QGQ7_9BACT</name>
<dbReference type="PROSITE" id="PS50879">
    <property type="entry name" value="RNASE_H_1"/>
    <property type="match status" value="1"/>
</dbReference>
<evidence type="ECO:0000259" key="1">
    <source>
        <dbReference type="PROSITE" id="PS50879"/>
    </source>
</evidence>
<dbReference type="GO" id="GO:0003676">
    <property type="term" value="F:nucleic acid binding"/>
    <property type="evidence" value="ECO:0007669"/>
    <property type="project" value="InterPro"/>
</dbReference>
<dbReference type="InterPro" id="IPR002156">
    <property type="entry name" value="RNaseH_domain"/>
</dbReference>
<dbReference type="Pfam" id="PF13456">
    <property type="entry name" value="RVT_3"/>
    <property type="match status" value="1"/>
</dbReference>
<dbReference type="AlphaFoldDB" id="A0A1G2QGQ7"/>
<comment type="caution">
    <text evidence="2">The sequence shown here is derived from an EMBL/GenBank/DDBJ whole genome shotgun (WGS) entry which is preliminary data.</text>
</comment>
<dbReference type="GO" id="GO:0004523">
    <property type="term" value="F:RNA-DNA hybrid ribonuclease activity"/>
    <property type="evidence" value="ECO:0007669"/>
    <property type="project" value="InterPro"/>
</dbReference>